<keyword evidence="1" id="KW-0378">Hydrolase</keyword>
<organism evidence="2 3">
    <name type="scientific">Verticiella sediminum</name>
    <dbReference type="NCBI Taxonomy" id="1247510"/>
    <lineage>
        <taxon>Bacteria</taxon>
        <taxon>Pseudomonadati</taxon>
        <taxon>Pseudomonadota</taxon>
        <taxon>Betaproteobacteria</taxon>
        <taxon>Burkholderiales</taxon>
        <taxon>Alcaligenaceae</taxon>
        <taxon>Verticiella</taxon>
    </lineage>
</organism>
<protein>
    <submittedName>
        <fullName evidence="2">Haloacid dehalogenase type II</fullName>
    </submittedName>
</protein>
<dbReference type="SFLD" id="SFLDG01129">
    <property type="entry name" value="C1.5:_HAD__Beta-PGM__Phosphata"/>
    <property type="match status" value="1"/>
</dbReference>
<evidence type="ECO:0000313" key="2">
    <source>
        <dbReference type="EMBL" id="TSH90738.1"/>
    </source>
</evidence>
<dbReference type="SFLD" id="SFLDS00003">
    <property type="entry name" value="Haloacid_Dehalogenase"/>
    <property type="match status" value="1"/>
</dbReference>
<evidence type="ECO:0000256" key="1">
    <source>
        <dbReference type="ARBA" id="ARBA00022801"/>
    </source>
</evidence>
<proteinExistence type="predicted"/>
<reference evidence="2 3" key="1">
    <citation type="submission" date="2019-07" db="EMBL/GenBank/DDBJ databases">
        <title>Qingshengfaniella alkalisoli gen. nov., sp. nov., isolated from saline soil.</title>
        <authorList>
            <person name="Xu L."/>
            <person name="Huang X.-X."/>
            <person name="Sun J.-Q."/>
        </authorList>
    </citation>
    <scope>NUCLEOTIDE SEQUENCE [LARGE SCALE GENOMIC DNA]</scope>
    <source>
        <strain evidence="2 3">DSM 27279</strain>
    </source>
</reference>
<accession>A0A556ACY5</accession>
<dbReference type="Gene3D" id="3.40.50.1000">
    <property type="entry name" value="HAD superfamily/HAD-like"/>
    <property type="match status" value="1"/>
</dbReference>
<dbReference type="GO" id="GO:0019120">
    <property type="term" value="F:hydrolase activity, acting on acid halide bonds, in C-halide compounds"/>
    <property type="evidence" value="ECO:0007669"/>
    <property type="project" value="InterPro"/>
</dbReference>
<keyword evidence="3" id="KW-1185">Reference proteome</keyword>
<comment type="caution">
    <text evidence="2">The sequence shown here is derived from an EMBL/GenBank/DDBJ whole genome shotgun (WGS) entry which is preliminary data.</text>
</comment>
<dbReference type="CDD" id="cd02588">
    <property type="entry name" value="HAD_L2-DEX"/>
    <property type="match status" value="1"/>
</dbReference>
<dbReference type="OrthoDB" id="9785638at2"/>
<dbReference type="PANTHER" id="PTHR43316:SF3">
    <property type="entry name" value="HALOACID DEHALOGENASE, TYPE II (AFU_ORTHOLOGUE AFUA_2G07750)-RELATED"/>
    <property type="match status" value="1"/>
</dbReference>
<dbReference type="PRINTS" id="PR00413">
    <property type="entry name" value="HADHALOGNASE"/>
</dbReference>
<sequence length="235" mass="26387">MQAILFDVFGTVVDWRSSLIAQFQALSAELGRELPAETLTDQWRGHYAPSMDQVRSGALPWTVLDDLHRASLVALLAQHGISLDDAMVDRITRFWHRLEPWPDTVDGLRRLQERFVIGTLTNGNLALMVDVKRHAGLPWDVLFCADLFQHYKPDPQVYLGACRLLGLPPQKVMLCAAHNYDLHAARALGLRTAFVPRPKEYGPGQRKDLAAEADWDVVADDLVDLDRKLRDAASA</sequence>
<dbReference type="SUPFAM" id="SSF56784">
    <property type="entry name" value="HAD-like"/>
    <property type="match status" value="1"/>
</dbReference>
<dbReference type="NCBIfam" id="TIGR01493">
    <property type="entry name" value="HAD-SF-IA-v2"/>
    <property type="match status" value="1"/>
</dbReference>
<dbReference type="InterPro" id="IPR023214">
    <property type="entry name" value="HAD_sf"/>
</dbReference>
<dbReference type="InterPro" id="IPR036412">
    <property type="entry name" value="HAD-like_sf"/>
</dbReference>
<dbReference type="PANTHER" id="PTHR43316">
    <property type="entry name" value="HYDROLASE, HALOACID DELAHOGENASE-RELATED"/>
    <property type="match status" value="1"/>
</dbReference>
<dbReference type="InterPro" id="IPR051540">
    <property type="entry name" value="S-2-haloacid_dehalogenase"/>
</dbReference>
<dbReference type="InterPro" id="IPR006439">
    <property type="entry name" value="HAD-SF_hydro_IA"/>
</dbReference>
<dbReference type="InterPro" id="IPR006328">
    <property type="entry name" value="2-HAD"/>
</dbReference>
<name>A0A556ACY5_9BURK</name>
<dbReference type="Proteomes" id="UP000318405">
    <property type="component" value="Unassembled WGS sequence"/>
</dbReference>
<dbReference type="NCBIfam" id="TIGR01428">
    <property type="entry name" value="HAD_type_II"/>
    <property type="match status" value="1"/>
</dbReference>
<dbReference type="Gene3D" id="1.10.150.750">
    <property type="match status" value="1"/>
</dbReference>
<dbReference type="EMBL" id="VLTJ01000039">
    <property type="protein sequence ID" value="TSH90738.1"/>
    <property type="molecule type" value="Genomic_DNA"/>
</dbReference>
<dbReference type="Pfam" id="PF00702">
    <property type="entry name" value="Hydrolase"/>
    <property type="match status" value="1"/>
</dbReference>
<dbReference type="AlphaFoldDB" id="A0A556ACY5"/>
<evidence type="ECO:0000313" key="3">
    <source>
        <dbReference type="Proteomes" id="UP000318405"/>
    </source>
</evidence>
<gene>
    <name evidence="2" type="ORF">FOZ76_23435</name>
</gene>
<dbReference type="RefSeq" id="WP_143950655.1">
    <property type="nucleotide sequence ID" value="NZ_BAABMB010000003.1"/>
</dbReference>